<keyword evidence="2" id="KW-1185">Reference proteome</keyword>
<dbReference type="InterPro" id="IPR035959">
    <property type="entry name" value="RutC-like_sf"/>
</dbReference>
<name>A0A511X918_9PROT</name>
<organism evidence="1 2">
    <name type="scientific">Acetobacter nitrogenifigens DSM 23921 = NBRC 105050</name>
    <dbReference type="NCBI Taxonomy" id="1120919"/>
    <lineage>
        <taxon>Bacteria</taxon>
        <taxon>Pseudomonadati</taxon>
        <taxon>Pseudomonadota</taxon>
        <taxon>Alphaproteobacteria</taxon>
        <taxon>Acetobacterales</taxon>
        <taxon>Acetobacteraceae</taxon>
        <taxon>Acetobacter</taxon>
    </lineage>
</organism>
<dbReference type="SUPFAM" id="SSF55298">
    <property type="entry name" value="YjgF-like"/>
    <property type="match status" value="1"/>
</dbReference>
<sequence>MTMVCEQERDGISLRRVRGFDRHADHFPPRMSEQLRLAFSAGRAALAARGASMTDVVRVIYRVKDTEGLPHCAPFLYGAFGERQPISTLLVVPEFERPDVEIEIDLIARLPERTAPL</sequence>
<dbReference type="Pfam" id="PF01042">
    <property type="entry name" value="Ribonuc_L-PSP"/>
    <property type="match status" value="1"/>
</dbReference>
<dbReference type="OrthoDB" id="9799840at2"/>
<dbReference type="Proteomes" id="UP000321635">
    <property type="component" value="Unassembled WGS sequence"/>
</dbReference>
<comment type="caution">
    <text evidence="1">The sequence shown here is derived from an EMBL/GenBank/DDBJ whole genome shotgun (WGS) entry which is preliminary data.</text>
</comment>
<dbReference type="RefSeq" id="WP_051292183.1">
    <property type="nucleotide sequence ID" value="NZ_AUBI01000006.1"/>
</dbReference>
<reference evidence="1 2" key="1">
    <citation type="submission" date="2019-07" db="EMBL/GenBank/DDBJ databases">
        <title>Whole genome shotgun sequence of Acetobacter nitrogenifigens NBRC 105050.</title>
        <authorList>
            <person name="Hosoyama A."/>
            <person name="Uohara A."/>
            <person name="Ohji S."/>
            <person name="Ichikawa N."/>
        </authorList>
    </citation>
    <scope>NUCLEOTIDE SEQUENCE [LARGE SCALE GENOMIC DNA]</scope>
    <source>
        <strain evidence="1 2">NBRC 105050</strain>
    </source>
</reference>
<gene>
    <name evidence="1" type="ORF">ANI02nite_13210</name>
</gene>
<evidence type="ECO:0000313" key="1">
    <source>
        <dbReference type="EMBL" id="GEN59437.1"/>
    </source>
</evidence>
<evidence type="ECO:0000313" key="2">
    <source>
        <dbReference type="Proteomes" id="UP000321635"/>
    </source>
</evidence>
<dbReference type="STRING" id="1120919.GCA_000429165_01948"/>
<proteinExistence type="predicted"/>
<dbReference type="AlphaFoldDB" id="A0A511X918"/>
<evidence type="ECO:0008006" key="3">
    <source>
        <dbReference type="Google" id="ProtNLM"/>
    </source>
</evidence>
<accession>A0A511X918</accession>
<dbReference type="Gene3D" id="3.30.1330.40">
    <property type="entry name" value="RutC-like"/>
    <property type="match status" value="1"/>
</dbReference>
<dbReference type="EMBL" id="BJYF01000006">
    <property type="protein sequence ID" value="GEN59437.1"/>
    <property type="molecule type" value="Genomic_DNA"/>
</dbReference>
<dbReference type="InterPro" id="IPR006175">
    <property type="entry name" value="YjgF/YER057c/UK114"/>
</dbReference>
<protein>
    <recommendedName>
        <fullName evidence="3">Enamine deaminase RidA</fullName>
    </recommendedName>
</protein>